<keyword evidence="1" id="KW-0472">Membrane</keyword>
<organism evidence="2 3">
    <name type="scientific">Bradyrhizobium erythrophlei</name>
    <dbReference type="NCBI Taxonomy" id="1437360"/>
    <lineage>
        <taxon>Bacteria</taxon>
        <taxon>Pseudomonadati</taxon>
        <taxon>Pseudomonadota</taxon>
        <taxon>Alphaproteobacteria</taxon>
        <taxon>Hyphomicrobiales</taxon>
        <taxon>Nitrobacteraceae</taxon>
        <taxon>Bradyrhizobium</taxon>
    </lineage>
</organism>
<keyword evidence="1" id="KW-0812">Transmembrane</keyword>
<feature type="transmembrane region" description="Helical" evidence="1">
    <location>
        <begin position="12"/>
        <end position="36"/>
    </location>
</feature>
<evidence type="ECO:0000313" key="2">
    <source>
        <dbReference type="EMBL" id="SHH20387.1"/>
    </source>
</evidence>
<dbReference type="Proteomes" id="UP000189796">
    <property type="component" value="Chromosome I"/>
</dbReference>
<dbReference type="EMBL" id="LT670817">
    <property type="protein sequence ID" value="SHH20387.1"/>
    <property type="molecule type" value="Genomic_DNA"/>
</dbReference>
<proteinExistence type="predicted"/>
<name>A0A1M5R1W1_9BRAD</name>
<evidence type="ECO:0000313" key="3">
    <source>
        <dbReference type="Proteomes" id="UP000189796"/>
    </source>
</evidence>
<protein>
    <submittedName>
        <fullName evidence="2">Uncharacterized protein</fullName>
    </submittedName>
</protein>
<dbReference type="AlphaFoldDB" id="A0A1M5R1W1"/>
<reference evidence="2 3" key="1">
    <citation type="submission" date="2016-11" db="EMBL/GenBank/DDBJ databases">
        <authorList>
            <person name="Jaros S."/>
            <person name="Januszkiewicz K."/>
            <person name="Wedrychowicz H."/>
        </authorList>
    </citation>
    <scope>NUCLEOTIDE SEQUENCE [LARGE SCALE GENOMIC DNA]</scope>
    <source>
        <strain evidence="2 3">GAS138</strain>
    </source>
</reference>
<sequence>MPFKPWVRNISPLAWLLGASAVANVVTMIAVLYLAFGTPKVYVRDSSIDVNDRTPSRVQIAPR</sequence>
<evidence type="ECO:0000256" key="1">
    <source>
        <dbReference type="SAM" id="Phobius"/>
    </source>
</evidence>
<gene>
    <name evidence="2" type="ORF">SAMN05443248_4051</name>
</gene>
<keyword evidence="1" id="KW-1133">Transmembrane helix</keyword>
<accession>A0A1M5R1W1</accession>